<dbReference type="Pfam" id="PF05721">
    <property type="entry name" value="PhyH"/>
    <property type="match status" value="1"/>
</dbReference>
<evidence type="ECO:0000313" key="1">
    <source>
        <dbReference type="EMBL" id="CAE8700851.1"/>
    </source>
</evidence>
<sequence length="185" mass="20699">MQGCLWSRSWQQHFDIPAATPNLTGGPAPLVTAWLALQTVRDPSSGPTVVFPESHRRLQARSARLVREEAEDQEQEKWVMRGLELDSDLRHRVRIDIAQARAKVSEAASRADAEREDSEFGQLLSCPLLLESGTVALMDCRIFHYGSAYPTSSKDNIERILTKQPCGCCSTPSLRAAEPRLRRSK</sequence>
<reference evidence="1" key="1">
    <citation type="submission" date="2021-02" db="EMBL/GenBank/DDBJ databases">
        <authorList>
            <person name="Dougan E. K."/>
            <person name="Rhodes N."/>
            <person name="Thang M."/>
            <person name="Chan C."/>
        </authorList>
    </citation>
    <scope>NUCLEOTIDE SEQUENCE</scope>
</reference>
<organism evidence="1 2">
    <name type="scientific">Polarella glacialis</name>
    <name type="common">Dinoflagellate</name>
    <dbReference type="NCBI Taxonomy" id="89957"/>
    <lineage>
        <taxon>Eukaryota</taxon>
        <taxon>Sar</taxon>
        <taxon>Alveolata</taxon>
        <taxon>Dinophyceae</taxon>
        <taxon>Suessiales</taxon>
        <taxon>Suessiaceae</taxon>
        <taxon>Polarella</taxon>
    </lineage>
</organism>
<dbReference type="Gene3D" id="2.60.120.620">
    <property type="entry name" value="q2cbj1_9rhob like domain"/>
    <property type="match status" value="1"/>
</dbReference>
<dbReference type="EMBL" id="CAJNNW010029611">
    <property type="protein sequence ID" value="CAE8700851.1"/>
    <property type="molecule type" value="Genomic_DNA"/>
</dbReference>
<accession>A0A813KFW1</accession>
<evidence type="ECO:0000313" key="2">
    <source>
        <dbReference type="Proteomes" id="UP000626109"/>
    </source>
</evidence>
<proteinExistence type="predicted"/>
<protein>
    <submittedName>
        <fullName evidence="1">Uncharacterized protein</fullName>
    </submittedName>
</protein>
<feature type="non-terminal residue" evidence="1">
    <location>
        <position position="185"/>
    </location>
</feature>
<dbReference type="AlphaFoldDB" id="A0A813KFW1"/>
<gene>
    <name evidence="1" type="ORF">PGLA2088_LOCUS31813</name>
</gene>
<name>A0A813KFW1_POLGL</name>
<dbReference type="InterPro" id="IPR008775">
    <property type="entry name" value="Phytyl_CoA_dOase-like"/>
</dbReference>
<dbReference type="SUPFAM" id="SSF51197">
    <property type="entry name" value="Clavaminate synthase-like"/>
    <property type="match status" value="1"/>
</dbReference>
<dbReference type="Proteomes" id="UP000626109">
    <property type="component" value="Unassembled WGS sequence"/>
</dbReference>
<comment type="caution">
    <text evidence="1">The sequence shown here is derived from an EMBL/GenBank/DDBJ whole genome shotgun (WGS) entry which is preliminary data.</text>
</comment>